<reference evidence="1" key="1">
    <citation type="journal article" date="2014" name="Front. Microbiol.">
        <title>High frequency of phylogenetically diverse reductive dehalogenase-homologous genes in deep subseafloor sedimentary metagenomes.</title>
        <authorList>
            <person name="Kawai M."/>
            <person name="Futagami T."/>
            <person name="Toyoda A."/>
            <person name="Takaki Y."/>
            <person name="Nishi S."/>
            <person name="Hori S."/>
            <person name="Arai W."/>
            <person name="Tsubouchi T."/>
            <person name="Morono Y."/>
            <person name="Uchiyama I."/>
            <person name="Ito T."/>
            <person name="Fujiyama A."/>
            <person name="Inagaki F."/>
            <person name="Takami H."/>
        </authorList>
    </citation>
    <scope>NUCLEOTIDE SEQUENCE</scope>
    <source>
        <strain evidence="1">Expedition CK06-06</strain>
    </source>
</reference>
<feature type="non-terminal residue" evidence="1">
    <location>
        <position position="1"/>
    </location>
</feature>
<comment type="caution">
    <text evidence="1">The sequence shown here is derived from an EMBL/GenBank/DDBJ whole genome shotgun (WGS) entry which is preliminary data.</text>
</comment>
<accession>X0XXK8</accession>
<name>X0XXK8_9ZZZZ</name>
<gene>
    <name evidence="1" type="ORF">S01H1_85187</name>
</gene>
<dbReference type="AlphaFoldDB" id="X0XXK8"/>
<sequence length="102" mass="11583">WYEWGLALEDFNEHSVNPKKIKRITLHITAPDPLASGDVYFDDFRLYVRRCIPEYSRQFGDIAGEDGPDCLVNNWDIGAVGADWLTPDVRVQSEALSDANLL</sequence>
<organism evidence="1">
    <name type="scientific">marine sediment metagenome</name>
    <dbReference type="NCBI Taxonomy" id="412755"/>
    <lineage>
        <taxon>unclassified sequences</taxon>
        <taxon>metagenomes</taxon>
        <taxon>ecological metagenomes</taxon>
    </lineage>
</organism>
<protein>
    <submittedName>
        <fullName evidence="1">Uncharacterized protein</fullName>
    </submittedName>
</protein>
<dbReference type="EMBL" id="BARS01058404">
    <property type="protein sequence ID" value="GAG48149.1"/>
    <property type="molecule type" value="Genomic_DNA"/>
</dbReference>
<proteinExistence type="predicted"/>
<evidence type="ECO:0000313" key="1">
    <source>
        <dbReference type="EMBL" id="GAG48149.1"/>
    </source>
</evidence>
<feature type="non-terminal residue" evidence="1">
    <location>
        <position position="102"/>
    </location>
</feature>